<dbReference type="EMBL" id="BTRK01000006">
    <property type="protein sequence ID" value="GMR58471.1"/>
    <property type="molecule type" value="Genomic_DNA"/>
</dbReference>
<accession>A0AAN5IDC5</accession>
<evidence type="ECO:0000313" key="1">
    <source>
        <dbReference type="EMBL" id="GMR58471.1"/>
    </source>
</evidence>
<proteinExistence type="predicted"/>
<gene>
    <name evidence="1" type="ORF">PMAYCL1PPCAC_28666</name>
</gene>
<protein>
    <submittedName>
        <fullName evidence="1">Uncharacterized protein</fullName>
    </submittedName>
</protein>
<name>A0AAN5IDC5_9BILA</name>
<comment type="caution">
    <text evidence="1">The sequence shown here is derived from an EMBL/GenBank/DDBJ whole genome shotgun (WGS) entry which is preliminary data.</text>
</comment>
<reference evidence="2" key="1">
    <citation type="submission" date="2022-10" db="EMBL/GenBank/DDBJ databases">
        <title>Genome assembly of Pristionchus species.</title>
        <authorList>
            <person name="Yoshida K."/>
            <person name="Sommer R.J."/>
        </authorList>
    </citation>
    <scope>NUCLEOTIDE SEQUENCE [LARGE SCALE GENOMIC DNA]</scope>
    <source>
        <strain evidence="2">RS5460</strain>
    </source>
</reference>
<feature type="non-terminal residue" evidence="1">
    <location>
        <position position="1"/>
    </location>
</feature>
<evidence type="ECO:0000313" key="2">
    <source>
        <dbReference type="Proteomes" id="UP001328107"/>
    </source>
</evidence>
<sequence>LGIAPLILLLDLRQFFFREIALDLQIFPHLLHRLALELAGDDLAGGIEESLDVEQFGGDDETVENLLVDRLELLLVIVGDVFD</sequence>
<dbReference type="Proteomes" id="UP001328107">
    <property type="component" value="Unassembled WGS sequence"/>
</dbReference>
<keyword evidence="2" id="KW-1185">Reference proteome</keyword>
<dbReference type="AlphaFoldDB" id="A0AAN5IDC5"/>
<organism evidence="1 2">
    <name type="scientific">Pristionchus mayeri</name>
    <dbReference type="NCBI Taxonomy" id="1317129"/>
    <lineage>
        <taxon>Eukaryota</taxon>
        <taxon>Metazoa</taxon>
        <taxon>Ecdysozoa</taxon>
        <taxon>Nematoda</taxon>
        <taxon>Chromadorea</taxon>
        <taxon>Rhabditida</taxon>
        <taxon>Rhabditina</taxon>
        <taxon>Diplogasteromorpha</taxon>
        <taxon>Diplogasteroidea</taxon>
        <taxon>Neodiplogasteridae</taxon>
        <taxon>Pristionchus</taxon>
    </lineage>
</organism>
<feature type="non-terminal residue" evidence="1">
    <location>
        <position position="83"/>
    </location>
</feature>